<protein>
    <submittedName>
        <fullName evidence="1">Uncharacterized protein</fullName>
    </submittedName>
</protein>
<organism evidence="1">
    <name type="scientific">viral metagenome</name>
    <dbReference type="NCBI Taxonomy" id="1070528"/>
    <lineage>
        <taxon>unclassified sequences</taxon>
        <taxon>metagenomes</taxon>
        <taxon>organismal metagenomes</taxon>
    </lineage>
</organism>
<accession>A0A6C0KZI7</accession>
<dbReference type="EMBL" id="MN740995">
    <property type="protein sequence ID" value="QHU22067.1"/>
    <property type="molecule type" value="Genomic_DNA"/>
</dbReference>
<evidence type="ECO:0000313" key="1">
    <source>
        <dbReference type="EMBL" id="QHU22067.1"/>
    </source>
</evidence>
<proteinExistence type="predicted"/>
<name>A0A6C0KZI7_9ZZZZ</name>
<sequence length="219" mass="25474">MSAQQLCELNIWHGNRLLNEEHRNEIALAISGDISVFENKPFHIVKITDCNEAGDPITVRYIVDGQHRVNIMKSTFVSNPFTDDFEVMVIEKVCATELEISRHFRTLNNTKPIDYKEDPRLLANEYVNALQTRFGSGLIKSVRTRAPYLCVEALRAEFIKRRIVTMRLDSVAFAEAVFNKNLEMIKLYNDSDDEQIKRMLKIRFMLTMNWSWLTDLITV</sequence>
<dbReference type="AlphaFoldDB" id="A0A6C0KZI7"/>
<reference evidence="1" key="1">
    <citation type="journal article" date="2020" name="Nature">
        <title>Giant virus diversity and host interactions through global metagenomics.</title>
        <authorList>
            <person name="Schulz F."/>
            <person name="Roux S."/>
            <person name="Paez-Espino D."/>
            <person name="Jungbluth S."/>
            <person name="Walsh D.A."/>
            <person name="Denef V.J."/>
            <person name="McMahon K.D."/>
            <person name="Konstantinidis K.T."/>
            <person name="Eloe-Fadrosh E.A."/>
            <person name="Kyrpides N.C."/>
            <person name="Woyke T."/>
        </authorList>
    </citation>
    <scope>NUCLEOTIDE SEQUENCE</scope>
    <source>
        <strain evidence="1">GVMAG-S-3300013286-35</strain>
    </source>
</reference>